<protein>
    <recommendedName>
        <fullName evidence="4">Integral membrane protein</fullName>
    </recommendedName>
</protein>
<feature type="transmembrane region" description="Helical" evidence="1">
    <location>
        <begin position="136"/>
        <end position="156"/>
    </location>
</feature>
<feature type="transmembrane region" description="Helical" evidence="1">
    <location>
        <begin position="104"/>
        <end position="124"/>
    </location>
</feature>
<keyword evidence="1" id="KW-0472">Membrane</keyword>
<dbReference type="GO" id="GO:0005886">
    <property type="term" value="C:plasma membrane"/>
    <property type="evidence" value="ECO:0007669"/>
    <property type="project" value="TreeGrafter"/>
</dbReference>
<feature type="transmembrane region" description="Helical" evidence="1">
    <location>
        <begin position="38"/>
        <end position="59"/>
    </location>
</feature>
<dbReference type="Proteomes" id="UP000051576">
    <property type="component" value="Unassembled WGS sequence"/>
</dbReference>
<feature type="transmembrane region" description="Helical" evidence="1">
    <location>
        <begin position="7"/>
        <end position="26"/>
    </location>
</feature>
<feature type="transmembrane region" description="Helical" evidence="1">
    <location>
        <begin position="75"/>
        <end position="98"/>
    </location>
</feature>
<keyword evidence="1" id="KW-1133">Transmembrane helix</keyword>
<feature type="transmembrane region" description="Helical" evidence="1">
    <location>
        <begin position="268"/>
        <end position="290"/>
    </location>
</feature>
<feature type="transmembrane region" description="Helical" evidence="1">
    <location>
        <begin position="176"/>
        <end position="195"/>
    </location>
</feature>
<proteinExistence type="predicted"/>
<feature type="transmembrane region" description="Helical" evidence="1">
    <location>
        <begin position="240"/>
        <end position="261"/>
    </location>
</feature>
<accession>A0A0R2CCJ0</accession>
<evidence type="ECO:0008006" key="4">
    <source>
        <dbReference type="Google" id="ProtNLM"/>
    </source>
</evidence>
<name>A0A0R2CCJ0_9LACO</name>
<dbReference type="PANTHER" id="PTHR34821">
    <property type="entry name" value="INNER MEMBRANE PROTEIN YDCZ"/>
    <property type="match status" value="1"/>
</dbReference>
<sequence>MKGGEMMYLLAMGLLIGIGAPLQTAINSQLRKAVSSSLVSSMISFSIGTIFLTLILLILRQDLLIPANLIRVQPWWIWLGGFLGVIYLTGNIILFPYLGSVQTVIMPVVGQLIMSMLIDNFGWFEATKHPLTLIRLIGALLVAIGVIMAVAIKSWLDQHKNQLDSPALKSTKKLPWQLLGIGTGMLSAMQTAINGHLGVILHSAPKAALISFLIGTMTLWLIVWVKEHRVHLNQQIISNYPWWIWLGGILGALFVLGNAYLAPVIGTGLTVVAVLIGMISGSLLVDQFGWLRAPKIPVVPVQLLGIIVMLLGVGLIKLF</sequence>
<dbReference type="InterPro" id="IPR006750">
    <property type="entry name" value="YdcZ"/>
</dbReference>
<dbReference type="Pfam" id="PF04657">
    <property type="entry name" value="DMT_YdcZ"/>
    <property type="match status" value="2"/>
</dbReference>
<keyword evidence="1" id="KW-0812">Transmembrane</keyword>
<evidence type="ECO:0000313" key="2">
    <source>
        <dbReference type="EMBL" id="KRM89501.1"/>
    </source>
</evidence>
<dbReference type="PATRIC" id="fig|1133569.4.peg.1493"/>
<dbReference type="AlphaFoldDB" id="A0A0R2CCJ0"/>
<dbReference type="PANTHER" id="PTHR34821:SF2">
    <property type="entry name" value="INNER MEMBRANE PROTEIN YDCZ"/>
    <property type="match status" value="1"/>
</dbReference>
<keyword evidence="3" id="KW-1185">Reference proteome</keyword>
<organism evidence="2 3">
    <name type="scientific">Liquorilactobacillus vini DSM 20605</name>
    <dbReference type="NCBI Taxonomy" id="1133569"/>
    <lineage>
        <taxon>Bacteria</taxon>
        <taxon>Bacillati</taxon>
        <taxon>Bacillota</taxon>
        <taxon>Bacilli</taxon>
        <taxon>Lactobacillales</taxon>
        <taxon>Lactobacillaceae</taxon>
        <taxon>Liquorilactobacillus</taxon>
    </lineage>
</organism>
<evidence type="ECO:0000313" key="3">
    <source>
        <dbReference type="Proteomes" id="UP000051576"/>
    </source>
</evidence>
<dbReference type="STRING" id="1133569.FD21_GL001357"/>
<gene>
    <name evidence="2" type="ORF">FD21_GL001357</name>
</gene>
<feature type="transmembrane region" description="Helical" evidence="1">
    <location>
        <begin position="296"/>
        <end position="316"/>
    </location>
</feature>
<evidence type="ECO:0000256" key="1">
    <source>
        <dbReference type="SAM" id="Phobius"/>
    </source>
</evidence>
<feature type="transmembrane region" description="Helical" evidence="1">
    <location>
        <begin position="207"/>
        <end position="225"/>
    </location>
</feature>
<dbReference type="EMBL" id="AYYX01000004">
    <property type="protein sequence ID" value="KRM89501.1"/>
    <property type="molecule type" value="Genomic_DNA"/>
</dbReference>
<dbReference type="eggNOG" id="COG3238">
    <property type="taxonomic scope" value="Bacteria"/>
</dbReference>
<comment type="caution">
    <text evidence="2">The sequence shown here is derived from an EMBL/GenBank/DDBJ whole genome shotgun (WGS) entry which is preliminary data.</text>
</comment>
<reference evidence="2 3" key="1">
    <citation type="journal article" date="2015" name="Genome Announc.">
        <title>Expanding the biotechnology potential of lactobacilli through comparative genomics of 213 strains and associated genera.</title>
        <authorList>
            <person name="Sun Z."/>
            <person name="Harris H.M."/>
            <person name="McCann A."/>
            <person name="Guo C."/>
            <person name="Argimon S."/>
            <person name="Zhang W."/>
            <person name="Yang X."/>
            <person name="Jeffery I.B."/>
            <person name="Cooney J.C."/>
            <person name="Kagawa T.F."/>
            <person name="Liu W."/>
            <person name="Song Y."/>
            <person name="Salvetti E."/>
            <person name="Wrobel A."/>
            <person name="Rasinkangas P."/>
            <person name="Parkhill J."/>
            <person name="Rea M.C."/>
            <person name="O'Sullivan O."/>
            <person name="Ritari J."/>
            <person name="Douillard F.P."/>
            <person name="Paul Ross R."/>
            <person name="Yang R."/>
            <person name="Briner A.E."/>
            <person name="Felis G.E."/>
            <person name="de Vos W.M."/>
            <person name="Barrangou R."/>
            <person name="Klaenhammer T.R."/>
            <person name="Caufield P.W."/>
            <person name="Cui Y."/>
            <person name="Zhang H."/>
            <person name="O'Toole P.W."/>
        </authorList>
    </citation>
    <scope>NUCLEOTIDE SEQUENCE [LARGE SCALE GENOMIC DNA]</scope>
    <source>
        <strain evidence="2 3">DSM 20605</strain>
    </source>
</reference>